<dbReference type="InterPro" id="IPR050950">
    <property type="entry name" value="HTH-type_LysR_regulators"/>
</dbReference>
<dbReference type="InterPro" id="IPR000847">
    <property type="entry name" value="LysR_HTH_N"/>
</dbReference>
<dbReference type="SUPFAM" id="SSF53850">
    <property type="entry name" value="Periplasmic binding protein-like II"/>
    <property type="match status" value="1"/>
</dbReference>
<name>A0ABV9E3I9_9ACTN</name>
<dbReference type="CDD" id="cd05466">
    <property type="entry name" value="PBP2_LTTR_substrate"/>
    <property type="match status" value="1"/>
</dbReference>
<evidence type="ECO:0000313" key="7">
    <source>
        <dbReference type="EMBL" id="MFC4564891.1"/>
    </source>
</evidence>
<dbReference type="Pfam" id="PF03466">
    <property type="entry name" value="LysR_substrate"/>
    <property type="match status" value="1"/>
</dbReference>
<keyword evidence="2" id="KW-0805">Transcription regulation</keyword>
<feature type="region of interest" description="Disordered" evidence="5">
    <location>
        <begin position="289"/>
        <end position="331"/>
    </location>
</feature>
<keyword evidence="4" id="KW-0804">Transcription</keyword>
<dbReference type="RefSeq" id="WP_378578436.1">
    <property type="nucleotide sequence ID" value="NZ_JBHSFQ010000030.1"/>
</dbReference>
<dbReference type="Gene3D" id="1.10.10.10">
    <property type="entry name" value="Winged helix-like DNA-binding domain superfamily/Winged helix DNA-binding domain"/>
    <property type="match status" value="1"/>
</dbReference>
<dbReference type="InterPro" id="IPR036390">
    <property type="entry name" value="WH_DNA-bd_sf"/>
</dbReference>
<keyword evidence="3" id="KW-0238">DNA-binding</keyword>
<evidence type="ECO:0000256" key="5">
    <source>
        <dbReference type="SAM" id="MobiDB-lite"/>
    </source>
</evidence>
<sequence length="331" mass="34563">MERKHLEYFLAIASHGSFTSAASSLRIAQPSLSYAINVLEREVGSPLFRRVGRGAVLTPLGEALLAPARQVIDDFALVRSAARQVTGLVSGRIDIVAATTLAVDPLASFVGAFRRRHPGVRFNIVDAESAAAVVDVVRRGQCEVGLTEHGTPAAGMHLLDLPEQDVLAVLPPTADTPEDPLRPEELADLDFVTTPSGSTTRSALDNALSLAGASPRIAVETTHRAAIVSLVLGGAGAALLPRRLAWEAGRLGAVVVALSPPLTRRGVLVWPPDVLSPAAQAFIDLVRAWPRDGGDPDPDSGSDPDPDLDPDHDPARDPDPAPDPGPDGGAG</sequence>
<evidence type="ECO:0000256" key="3">
    <source>
        <dbReference type="ARBA" id="ARBA00023125"/>
    </source>
</evidence>
<evidence type="ECO:0000259" key="6">
    <source>
        <dbReference type="PROSITE" id="PS50931"/>
    </source>
</evidence>
<dbReference type="PRINTS" id="PR00039">
    <property type="entry name" value="HTHLYSR"/>
</dbReference>
<protein>
    <submittedName>
        <fullName evidence="7">LysR family transcriptional regulator</fullName>
    </submittedName>
</protein>
<dbReference type="PANTHER" id="PTHR30419:SF8">
    <property type="entry name" value="NITROGEN ASSIMILATION TRANSCRIPTIONAL ACTIVATOR-RELATED"/>
    <property type="match status" value="1"/>
</dbReference>
<reference evidence="8" key="1">
    <citation type="journal article" date="2019" name="Int. J. Syst. Evol. Microbiol.">
        <title>The Global Catalogue of Microorganisms (GCM) 10K type strain sequencing project: providing services to taxonomists for standard genome sequencing and annotation.</title>
        <authorList>
            <consortium name="The Broad Institute Genomics Platform"/>
            <consortium name="The Broad Institute Genome Sequencing Center for Infectious Disease"/>
            <person name="Wu L."/>
            <person name="Ma J."/>
        </authorList>
    </citation>
    <scope>NUCLEOTIDE SEQUENCE [LARGE SCALE GENOMIC DNA]</scope>
    <source>
        <strain evidence="8">XZYJ18</strain>
    </source>
</reference>
<dbReference type="Pfam" id="PF00126">
    <property type="entry name" value="HTH_1"/>
    <property type="match status" value="1"/>
</dbReference>
<comment type="caution">
    <text evidence="7">The sequence shown here is derived from an EMBL/GenBank/DDBJ whole genome shotgun (WGS) entry which is preliminary data.</text>
</comment>
<keyword evidence="8" id="KW-1185">Reference proteome</keyword>
<feature type="domain" description="HTH lysR-type" evidence="6">
    <location>
        <begin position="1"/>
        <end position="58"/>
    </location>
</feature>
<evidence type="ECO:0000256" key="4">
    <source>
        <dbReference type="ARBA" id="ARBA00023163"/>
    </source>
</evidence>
<evidence type="ECO:0000256" key="1">
    <source>
        <dbReference type="ARBA" id="ARBA00009437"/>
    </source>
</evidence>
<dbReference type="SUPFAM" id="SSF46785">
    <property type="entry name" value="Winged helix' DNA-binding domain"/>
    <property type="match status" value="1"/>
</dbReference>
<proteinExistence type="inferred from homology"/>
<dbReference type="PANTHER" id="PTHR30419">
    <property type="entry name" value="HTH-TYPE TRANSCRIPTIONAL REGULATOR YBHD"/>
    <property type="match status" value="1"/>
</dbReference>
<feature type="compositionally biased region" description="Basic and acidic residues" evidence="5">
    <location>
        <begin position="309"/>
        <end position="319"/>
    </location>
</feature>
<dbReference type="InterPro" id="IPR036388">
    <property type="entry name" value="WH-like_DNA-bd_sf"/>
</dbReference>
<evidence type="ECO:0000256" key="2">
    <source>
        <dbReference type="ARBA" id="ARBA00023015"/>
    </source>
</evidence>
<feature type="compositionally biased region" description="Acidic residues" evidence="5">
    <location>
        <begin position="295"/>
        <end position="308"/>
    </location>
</feature>
<evidence type="ECO:0000313" key="8">
    <source>
        <dbReference type="Proteomes" id="UP001595923"/>
    </source>
</evidence>
<organism evidence="7 8">
    <name type="scientific">Nocardiopsis mangrovi</name>
    <dbReference type="NCBI Taxonomy" id="1179818"/>
    <lineage>
        <taxon>Bacteria</taxon>
        <taxon>Bacillati</taxon>
        <taxon>Actinomycetota</taxon>
        <taxon>Actinomycetes</taxon>
        <taxon>Streptosporangiales</taxon>
        <taxon>Nocardiopsidaceae</taxon>
        <taxon>Nocardiopsis</taxon>
    </lineage>
</organism>
<dbReference type="PROSITE" id="PS50931">
    <property type="entry name" value="HTH_LYSR"/>
    <property type="match status" value="1"/>
</dbReference>
<comment type="similarity">
    <text evidence="1">Belongs to the LysR transcriptional regulatory family.</text>
</comment>
<dbReference type="Proteomes" id="UP001595923">
    <property type="component" value="Unassembled WGS sequence"/>
</dbReference>
<dbReference type="Gene3D" id="3.40.190.290">
    <property type="match status" value="1"/>
</dbReference>
<gene>
    <name evidence="7" type="ORF">ACFO4E_23785</name>
</gene>
<accession>A0ABV9E3I9</accession>
<dbReference type="EMBL" id="JBHSFQ010000030">
    <property type="protein sequence ID" value="MFC4564891.1"/>
    <property type="molecule type" value="Genomic_DNA"/>
</dbReference>
<dbReference type="InterPro" id="IPR005119">
    <property type="entry name" value="LysR_subst-bd"/>
</dbReference>